<keyword evidence="4" id="KW-1185">Reference proteome</keyword>
<evidence type="ECO:0000256" key="1">
    <source>
        <dbReference type="HAMAP-Rule" id="MF_00715"/>
    </source>
</evidence>
<evidence type="ECO:0000256" key="2">
    <source>
        <dbReference type="SAM" id="MobiDB-lite"/>
    </source>
</evidence>
<evidence type="ECO:0000313" key="4">
    <source>
        <dbReference type="Proteomes" id="UP000003009"/>
    </source>
</evidence>
<proteinExistence type="inferred from homology"/>
<protein>
    <recommendedName>
        <fullName evidence="1">Protein SlyX homolog</fullName>
    </recommendedName>
</protein>
<dbReference type="EMBL" id="ACJW02000002">
    <property type="protein sequence ID" value="EEP68298.1"/>
    <property type="molecule type" value="Genomic_DNA"/>
</dbReference>
<comment type="similarity">
    <text evidence="1">Belongs to the SlyX family.</text>
</comment>
<dbReference type="HAMAP" id="MF_00715">
    <property type="entry name" value="SlyX"/>
    <property type="match status" value="1"/>
</dbReference>
<dbReference type="RefSeq" id="WP_003793415.1">
    <property type="nucleotide sequence ID" value="NZ_GG665871.1"/>
</dbReference>
<reference evidence="3" key="1">
    <citation type="submission" date="2009-04" db="EMBL/GenBank/DDBJ databases">
        <authorList>
            <person name="Weinstock G."/>
            <person name="Sodergren E."/>
            <person name="Clifton S."/>
            <person name="Fulton L."/>
            <person name="Fulton B."/>
            <person name="Courtney L."/>
            <person name="Fronick C."/>
            <person name="Harrison M."/>
            <person name="Strong C."/>
            <person name="Farmer C."/>
            <person name="Delahaunty K."/>
            <person name="Markovic C."/>
            <person name="Hall O."/>
            <person name="Minx P."/>
            <person name="Tomlinson C."/>
            <person name="Mitreva M."/>
            <person name="Nelson J."/>
            <person name="Hou S."/>
            <person name="Wollam A."/>
            <person name="Pepin K.H."/>
            <person name="Johnson M."/>
            <person name="Bhonagiri V."/>
            <person name="Nash W.E."/>
            <person name="Warren W."/>
            <person name="Chinwalla A."/>
            <person name="Mardis E.R."/>
            <person name="Wilson R.K."/>
        </authorList>
    </citation>
    <scope>NUCLEOTIDE SEQUENCE [LARGE SCALE GENOMIC DNA]</scope>
    <source>
        <strain evidence="3">ATCC 51147</strain>
    </source>
</reference>
<comment type="caution">
    <text evidence="3">The sequence shown here is derived from an EMBL/GenBank/DDBJ whole genome shotgun (WGS) entry which is preliminary data.</text>
</comment>
<evidence type="ECO:0000313" key="3">
    <source>
        <dbReference type="EMBL" id="EEP68298.1"/>
    </source>
</evidence>
<dbReference type="Gene3D" id="1.20.5.300">
    <property type="match status" value="1"/>
</dbReference>
<dbReference type="Pfam" id="PF04102">
    <property type="entry name" value="SlyX"/>
    <property type="match status" value="1"/>
</dbReference>
<dbReference type="InterPro" id="IPR007236">
    <property type="entry name" value="SlyX"/>
</dbReference>
<dbReference type="HOGENOM" id="CLU_180796_3_1_4"/>
<dbReference type="PANTHER" id="PTHR36508:SF1">
    <property type="entry name" value="PROTEIN SLYX"/>
    <property type="match status" value="1"/>
</dbReference>
<gene>
    <name evidence="1" type="primary">slyX</name>
    <name evidence="3" type="ORF">GCWU000324_00192</name>
</gene>
<dbReference type="STRING" id="629741.GCWU000324_00192"/>
<accession>C4GH60</accession>
<name>C4GH60_9NEIS</name>
<dbReference type="NCBIfam" id="NF003316">
    <property type="entry name" value="PRK04325.1"/>
    <property type="match status" value="1"/>
</dbReference>
<feature type="region of interest" description="Disordered" evidence="2">
    <location>
        <begin position="62"/>
        <end position="81"/>
    </location>
</feature>
<organism evidence="3 4">
    <name type="scientific">Kingella oralis ATCC 51147</name>
    <dbReference type="NCBI Taxonomy" id="629741"/>
    <lineage>
        <taxon>Bacteria</taxon>
        <taxon>Pseudomonadati</taxon>
        <taxon>Pseudomonadota</taxon>
        <taxon>Betaproteobacteria</taxon>
        <taxon>Neisseriales</taxon>
        <taxon>Neisseriaceae</taxon>
        <taxon>Kingella</taxon>
    </lineage>
</organism>
<sequence length="81" mass="9283">MTKRVNPMNENELENRMIELEIRLALQDELVGSLNDTVAKMQDALDLQQAQLRLLYNKIQQQSEGAGDKPYSLADEVPPHY</sequence>
<dbReference type="PANTHER" id="PTHR36508">
    <property type="entry name" value="PROTEIN SLYX"/>
    <property type="match status" value="1"/>
</dbReference>
<dbReference type="AlphaFoldDB" id="C4GH60"/>
<dbReference type="Proteomes" id="UP000003009">
    <property type="component" value="Unassembled WGS sequence"/>
</dbReference>